<sequence>MAGAVGQGQAPLHLEERKSEAEEVTATISSPDPHIPNIRTTAPEREQRSILHPPPPPSSPPPTPPPPNAQRQAAAAAAATAAAAAEAEAVAARPAPCAAVQEKGEGRQAPPPKRRRPIDLKDLYRKNPHVQSKPEEWVHIHSLSFILLPRFLRNSSDQEFLFIFLMYINTQKWNCRLVWLLYF</sequence>
<keyword evidence="2" id="KW-1185">Reference proteome</keyword>
<name>A0ABM4KD38_EQUPR</name>
<accession>A0ABM4KD38</accession>
<feature type="compositionally biased region" description="Pro residues" evidence="1">
    <location>
        <begin position="52"/>
        <end position="68"/>
    </location>
</feature>
<evidence type="ECO:0000313" key="2">
    <source>
        <dbReference type="Proteomes" id="UP001652662"/>
    </source>
</evidence>
<evidence type="ECO:0000256" key="1">
    <source>
        <dbReference type="SAM" id="MobiDB-lite"/>
    </source>
</evidence>
<feature type="region of interest" description="Disordered" evidence="1">
    <location>
        <begin position="1"/>
        <end position="118"/>
    </location>
</feature>
<evidence type="ECO:0000313" key="3">
    <source>
        <dbReference type="RefSeq" id="XP_070426103.1"/>
    </source>
</evidence>
<proteinExistence type="predicted"/>
<dbReference type="RefSeq" id="XP_070426103.1">
    <property type="nucleotide sequence ID" value="XM_070570002.1"/>
</dbReference>
<reference evidence="3" key="1">
    <citation type="submission" date="2025-08" db="UniProtKB">
        <authorList>
            <consortium name="RefSeq"/>
        </authorList>
    </citation>
    <scope>IDENTIFICATION</scope>
    <source>
        <tissue evidence="3">Blood</tissue>
    </source>
</reference>
<organism evidence="2 3">
    <name type="scientific">Equus przewalskii</name>
    <name type="common">Przewalski's horse</name>
    <name type="synonym">Equus caballus przewalskii</name>
    <dbReference type="NCBI Taxonomy" id="9798"/>
    <lineage>
        <taxon>Eukaryota</taxon>
        <taxon>Metazoa</taxon>
        <taxon>Chordata</taxon>
        <taxon>Craniata</taxon>
        <taxon>Vertebrata</taxon>
        <taxon>Euteleostomi</taxon>
        <taxon>Mammalia</taxon>
        <taxon>Eutheria</taxon>
        <taxon>Laurasiatheria</taxon>
        <taxon>Perissodactyla</taxon>
        <taxon>Equidae</taxon>
        <taxon>Equus</taxon>
    </lineage>
</organism>
<dbReference type="GeneID" id="139075215"/>
<feature type="compositionally biased region" description="Low complexity" evidence="1">
    <location>
        <begin position="69"/>
        <end position="100"/>
    </location>
</feature>
<dbReference type="Proteomes" id="UP001652662">
    <property type="component" value="Chromosome 13"/>
</dbReference>
<protein>
    <submittedName>
        <fullName evidence="3">Transcription initiation factor TFIID subunit 4-like</fullName>
    </submittedName>
</protein>
<gene>
    <name evidence="3" type="primary">LOC139075215</name>
</gene>